<dbReference type="GO" id="GO:0005829">
    <property type="term" value="C:cytosol"/>
    <property type="evidence" value="ECO:0007669"/>
    <property type="project" value="TreeGrafter"/>
</dbReference>
<gene>
    <name evidence="8" type="ORF">METZ01_LOCUS349047</name>
</gene>
<evidence type="ECO:0000313" key="8">
    <source>
        <dbReference type="EMBL" id="SVC96193.1"/>
    </source>
</evidence>
<evidence type="ECO:0000256" key="5">
    <source>
        <dbReference type="ARBA" id="ARBA00022842"/>
    </source>
</evidence>
<dbReference type="AlphaFoldDB" id="A0A382RES6"/>
<evidence type="ECO:0000259" key="7">
    <source>
        <dbReference type="Pfam" id="PF02878"/>
    </source>
</evidence>
<keyword evidence="5" id="KW-0460">Magnesium</keyword>
<keyword evidence="3" id="KW-0597">Phosphoprotein</keyword>
<dbReference type="PANTHER" id="PTHR42946:SF1">
    <property type="entry name" value="PHOSPHOGLUCOMUTASE (ALPHA-D-GLUCOSE-1,6-BISPHOSPHATE-DEPENDENT)"/>
    <property type="match status" value="1"/>
</dbReference>
<comment type="cofactor">
    <cofactor evidence="1">
        <name>Mg(2+)</name>
        <dbReference type="ChEBI" id="CHEBI:18420"/>
    </cofactor>
</comment>
<accession>A0A382RES6</accession>
<dbReference type="GO" id="GO:0004615">
    <property type="term" value="F:phosphomannomutase activity"/>
    <property type="evidence" value="ECO:0007669"/>
    <property type="project" value="TreeGrafter"/>
</dbReference>
<reference evidence="8" key="1">
    <citation type="submission" date="2018-05" db="EMBL/GenBank/DDBJ databases">
        <authorList>
            <person name="Lanie J.A."/>
            <person name="Ng W.-L."/>
            <person name="Kazmierczak K.M."/>
            <person name="Andrzejewski T.M."/>
            <person name="Davidsen T.M."/>
            <person name="Wayne K.J."/>
            <person name="Tettelin H."/>
            <person name="Glass J.I."/>
            <person name="Rusch D."/>
            <person name="Podicherti R."/>
            <person name="Tsui H.-C.T."/>
            <person name="Winkler M.E."/>
        </authorList>
    </citation>
    <scope>NUCLEOTIDE SEQUENCE</scope>
</reference>
<dbReference type="EMBL" id="UINC01121203">
    <property type="protein sequence ID" value="SVC96193.1"/>
    <property type="molecule type" value="Genomic_DNA"/>
</dbReference>
<evidence type="ECO:0000256" key="6">
    <source>
        <dbReference type="ARBA" id="ARBA00023235"/>
    </source>
</evidence>
<name>A0A382RES6_9ZZZZ</name>
<dbReference type="Gene3D" id="3.40.120.10">
    <property type="entry name" value="Alpha-D-Glucose-1,6-Bisphosphate, subunit A, domain 3"/>
    <property type="match status" value="2"/>
</dbReference>
<dbReference type="PRINTS" id="PR00509">
    <property type="entry name" value="PGMPMM"/>
</dbReference>
<protein>
    <recommendedName>
        <fullName evidence="7">Alpha-D-phosphohexomutase alpha/beta/alpha domain-containing protein</fullName>
    </recommendedName>
</protein>
<dbReference type="GO" id="GO:0009252">
    <property type="term" value="P:peptidoglycan biosynthetic process"/>
    <property type="evidence" value="ECO:0007669"/>
    <property type="project" value="TreeGrafter"/>
</dbReference>
<dbReference type="GO" id="GO:0046872">
    <property type="term" value="F:metal ion binding"/>
    <property type="evidence" value="ECO:0007669"/>
    <property type="project" value="UniProtKB-KW"/>
</dbReference>
<dbReference type="Pfam" id="PF02878">
    <property type="entry name" value="PGM_PMM_I"/>
    <property type="match status" value="1"/>
</dbReference>
<dbReference type="GO" id="GO:0006048">
    <property type="term" value="P:UDP-N-acetylglucosamine biosynthetic process"/>
    <property type="evidence" value="ECO:0007669"/>
    <property type="project" value="TreeGrafter"/>
</dbReference>
<evidence type="ECO:0000256" key="2">
    <source>
        <dbReference type="ARBA" id="ARBA00010231"/>
    </source>
</evidence>
<dbReference type="PANTHER" id="PTHR42946">
    <property type="entry name" value="PHOSPHOHEXOSE MUTASE"/>
    <property type="match status" value="1"/>
</dbReference>
<dbReference type="FunFam" id="3.40.120.10:FF:000001">
    <property type="entry name" value="Phosphoglucosamine mutase"/>
    <property type="match status" value="1"/>
</dbReference>
<sequence>MTKIFGTDGIRCLVNQEPLTAETCLKISKTVAYLLSSNKPTSGRVIICKDTRLSGYLYEPLVTAGFVSMGVEVILVGPLPTPSVPLLIKTLRADIGVMITASHNTYEYNGLKFFDSKGFKLKTNVEKKVEKIISNPKKYLKITNYNYKTGKALRLKDASGRYSEYLKSTLNKKHKLKKFKIVLDCANGATYTVAPSLFWELGHKVISINSSPNGININKNCGAVDVRELAKTVVSNKANI</sequence>
<dbReference type="SUPFAM" id="SSF53738">
    <property type="entry name" value="Phosphoglucomutase, first 3 domains"/>
    <property type="match status" value="2"/>
</dbReference>
<evidence type="ECO:0000256" key="3">
    <source>
        <dbReference type="ARBA" id="ARBA00022553"/>
    </source>
</evidence>
<organism evidence="8">
    <name type="scientific">marine metagenome</name>
    <dbReference type="NCBI Taxonomy" id="408172"/>
    <lineage>
        <taxon>unclassified sequences</taxon>
        <taxon>metagenomes</taxon>
        <taxon>ecological metagenomes</taxon>
    </lineage>
</organism>
<feature type="domain" description="Alpha-D-phosphohexomutase alpha/beta/alpha" evidence="7">
    <location>
        <begin position="3"/>
        <end position="138"/>
    </location>
</feature>
<evidence type="ECO:0000256" key="1">
    <source>
        <dbReference type="ARBA" id="ARBA00001946"/>
    </source>
</evidence>
<dbReference type="InterPro" id="IPR016055">
    <property type="entry name" value="A-D-PHexomutase_a/b/a-I/II/III"/>
</dbReference>
<proteinExistence type="inferred from homology"/>
<dbReference type="InterPro" id="IPR050060">
    <property type="entry name" value="Phosphoglucosamine_mutase"/>
</dbReference>
<dbReference type="GO" id="GO:0005975">
    <property type="term" value="P:carbohydrate metabolic process"/>
    <property type="evidence" value="ECO:0007669"/>
    <property type="project" value="InterPro"/>
</dbReference>
<keyword evidence="6" id="KW-0413">Isomerase</keyword>
<evidence type="ECO:0000256" key="4">
    <source>
        <dbReference type="ARBA" id="ARBA00022723"/>
    </source>
</evidence>
<comment type="similarity">
    <text evidence="2">Belongs to the phosphohexose mutase family.</text>
</comment>
<dbReference type="InterPro" id="IPR005841">
    <property type="entry name" value="Alpha-D-phosphohexomutase_SF"/>
</dbReference>
<keyword evidence="4" id="KW-0479">Metal-binding</keyword>
<dbReference type="InterPro" id="IPR005844">
    <property type="entry name" value="A-D-PHexomutase_a/b/a-I"/>
</dbReference>
<dbReference type="GO" id="GO:0008966">
    <property type="term" value="F:phosphoglucosamine mutase activity"/>
    <property type="evidence" value="ECO:0007669"/>
    <property type="project" value="TreeGrafter"/>
</dbReference>